<dbReference type="Pfam" id="PF01965">
    <property type="entry name" value="DJ-1_PfpI"/>
    <property type="match status" value="1"/>
</dbReference>
<dbReference type="GO" id="GO:0006355">
    <property type="term" value="P:regulation of DNA-templated transcription"/>
    <property type="evidence" value="ECO:0007669"/>
    <property type="project" value="TreeGrafter"/>
</dbReference>
<dbReference type="AlphaFoldDB" id="A0A0K1PQM3"/>
<dbReference type="Proteomes" id="UP000064967">
    <property type="component" value="Chromosome"/>
</dbReference>
<accession>A0A0K1PQM3</accession>
<dbReference type="EMBL" id="CP012333">
    <property type="protein sequence ID" value="AKU95822.1"/>
    <property type="molecule type" value="Genomic_DNA"/>
</dbReference>
<name>A0A0K1PQM3_9BACT</name>
<feature type="domain" description="DJ-1/PfpI" evidence="1">
    <location>
        <begin position="12"/>
        <end position="170"/>
    </location>
</feature>
<proteinExistence type="predicted"/>
<evidence type="ECO:0000259" key="1">
    <source>
        <dbReference type="Pfam" id="PF01965"/>
    </source>
</evidence>
<dbReference type="SUPFAM" id="SSF52317">
    <property type="entry name" value="Class I glutamine amidotransferase-like"/>
    <property type="match status" value="1"/>
</dbReference>
<dbReference type="OrthoDB" id="9798003at2"/>
<dbReference type="RefSeq" id="WP_146647205.1">
    <property type="nucleotide sequence ID" value="NZ_CP012333.1"/>
</dbReference>
<keyword evidence="3" id="KW-1185">Reference proteome</keyword>
<evidence type="ECO:0000313" key="2">
    <source>
        <dbReference type="EMBL" id="AKU95822.1"/>
    </source>
</evidence>
<dbReference type="InterPro" id="IPR002818">
    <property type="entry name" value="DJ-1/PfpI"/>
</dbReference>
<dbReference type="InterPro" id="IPR029062">
    <property type="entry name" value="Class_I_gatase-like"/>
</dbReference>
<dbReference type="PANTHER" id="PTHR43130:SF2">
    <property type="entry name" value="DJ-1_PFPI DOMAIN-CONTAINING PROTEIN"/>
    <property type="match status" value="1"/>
</dbReference>
<dbReference type="Gene3D" id="3.40.50.880">
    <property type="match status" value="1"/>
</dbReference>
<organism evidence="2 3">
    <name type="scientific">Labilithrix luteola</name>
    <dbReference type="NCBI Taxonomy" id="1391654"/>
    <lineage>
        <taxon>Bacteria</taxon>
        <taxon>Pseudomonadati</taxon>
        <taxon>Myxococcota</taxon>
        <taxon>Polyangia</taxon>
        <taxon>Polyangiales</taxon>
        <taxon>Labilitrichaceae</taxon>
        <taxon>Labilithrix</taxon>
    </lineage>
</organism>
<dbReference type="KEGG" id="llu:AKJ09_02486"/>
<dbReference type="CDD" id="cd03139">
    <property type="entry name" value="GATase1_PfpI_2"/>
    <property type="match status" value="1"/>
</dbReference>
<protein>
    <submittedName>
        <fullName evidence="2">ThiJ/PfpI family protein</fullName>
    </submittedName>
</protein>
<reference evidence="2 3" key="1">
    <citation type="submission" date="2015-08" db="EMBL/GenBank/DDBJ databases">
        <authorList>
            <person name="Babu N.S."/>
            <person name="Beckwith C.J."/>
            <person name="Beseler K.G."/>
            <person name="Brison A."/>
            <person name="Carone J.V."/>
            <person name="Caskin T.P."/>
            <person name="Diamond M."/>
            <person name="Durham M.E."/>
            <person name="Foxe J.M."/>
            <person name="Go M."/>
            <person name="Henderson B.A."/>
            <person name="Jones I.B."/>
            <person name="McGettigan J.A."/>
            <person name="Micheletti S.J."/>
            <person name="Nasrallah M.E."/>
            <person name="Ortiz D."/>
            <person name="Piller C.R."/>
            <person name="Privatt S.R."/>
            <person name="Schneider S.L."/>
            <person name="Sharp S."/>
            <person name="Smith T.C."/>
            <person name="Stanton J.D."/>
            <person name="Ullery H.E."/>
            <person name="Wilson R.J."/>
            <person name="Serrano M.G."/>
            <person name="Buck G."/>
            <person name="Lee V."/>
            <person name="Wang Y."/>
            <person name="Carvalho R."/>
            <person name="Voegtly L."/>
            <person name="Shi R."/>
            <person name="Duckworth R."/>
            <person name="Johnson A."/>
            <person name="Loviza R."/>
            <person name="Walstead R."/>
            <person name="Shah Z."/>
            <person name="Kiflezghi M."/>
            <person name="Wade K."/>
            <person name="Ball S.L."/>
            <person name="Bradley K.W."/>
            <person name="Asai D.J."/>
            <person name="Bowman C.A."/>
            <person name="Russell D.A."/>
            <person name="Pope W.H."/>
            <person name="Jacobs-Sera D."/>
            <person name="Hendrix R.W."/>
            <person name="Hatfull G.F."/>
        </authorList>
    </citation>
    <scope>NUCLEOTIDE SEQUENCE [LARGE SCALE GENOMIC DNA]</scope>
    <source>
        <strain evidence="2 3">DSM 27648</strain>
    </source>
</reference>
<evidence type="ECO:0000313" key="3">
    <source>
        <dbReference type="Proteomes" id="UP000064967"/>
    </source>
</evidence>
<dbReference type="InterPro" id="IPR052158">
    <property type="entry name" value="INH-QAR"/>
</dbReference>
<dbReference type="STRING" id="1391654.AKJ09_02486"/>
<sequence>MDSTPRSLEIGMLVHPGMTALDAVAPQLVFANMLNTRVHLVWKTLEPVVTDTGLALLPTATFETCPYALDVLFVGGAKAATWPLLADVETVEFVRSRGSAARWVTSVCTGSLLLGAAGLLQGYRATSHWAVRDCLGDFGATPVDARVVIDGNRMTGGGVTAGMDFGLQLAALLHGEPFAKVLQLLVEYHPEPPFETGLPSSSDRATLELATSIYGDEIAAAKKATKAAGGRLME</sequence>
<gene>
    <name evidence="2" type="ORF">AKJ09_02486</name>
</gene>
<dbReference type="PANTHER" id="PTHR43130">
    <property type="entry name" value="ARAC-FAMILY TRANSCRIPTIONAL REGULATOR"/>
    <property type="match status" value="1"/>
</dbReference>